<comment type="caution">
    <text evidence="9">The sequence shown here is derived from an EMBL/GenBank/DDBJ whole genome shotgun (WGS) entry which is preliminary data.</text>
</comment>
<keyword evidence="10" id="KW-1185">Reference proteome</keyword>
<reference evidence="9" key="1">
    <citation type="journal article" date="2021" name="Genome Biol. Evol.">
        <title>The assembled and annotated genome of the fairy-ring fungus Marasmius oreades.</title>
        <authorList>
            <person name="Hiltunen M."/>
            <person name="Ament-Velasquez S.L."/>
            <person name="Johannesson H."/>
        </authorList>
    </citation>
    <scope>NUCLEOTIDE SEQUENCE</scope>
    <source>
        <strain evidence="9">03SP1</strain>
    </source>
</reference>
<dbReference type="RefSeq" id="XP_043013688.1">
    <property type="nucleotide sequence ID" value="XM_043149086.1"/>
</dbReference>
<evidence type="ECO:0000256" key="1">
    <source>
        <dbReference type="ARBA" id="ARBA00001974"/>
    </source>
</evidence>
<evidence type="ECO:0000256" key="3">
    <source>
        <dbReference type="ARBA" id="ARBA00022630"/>
    </source>
</evidence>
<dbReference type="SUPFAM" id="SSF52343">
    <property type="entry name" value="Ferredoxin reductase-like, C-terminal NADP-linked domain"/>
    <property type="match status" value="1"/>
</dbReference>
<feature type="compositionally biased region" description="Basic residues" evidence="7">
    <location>
        <begin position="1"/>
        <end position="12"/>
    </location>
</feature>
<dbReference type="CDD" id="cd06183">
    <property type="entry name" value="cyt_b5_reduct_like"/>
    <property type="match status" value="1"/>
</dbReference>
<dbReference type="OrthoDB" id="432685at2759"/>
<dbReference type="InterPro" id="IPR008333">
    <property type="entry name" value="Cbr1-like_FAD-bd_dom"/>
</dbReference>
<accession>A0A9P7UZ25</accession>
<comment type="similarity">
    <text evidence="2">Belongs to the flavoprotein pyridine nucleotide cytochrome reductase family.</text>
</comment>
<feature type="binding site" evidence="6">
    <location>
        <position position="114"/>
    </location>
    <ligand>
        <name>FAD</name>
        <dbReference type="ChEBI" id="CHEBI:57692"/>
    </ligand>
</feature>
<evidence type="ECO:0000256" key="2">
    <source>
        <dbReference type="ARBA" id="ARBA00006105"/>
    </source>
</evidence>
<evidence type="ECO:0000259" key="8">
    <source>
        <dbReference type="PROSITE" id="PS51384"/>
    </source>
</evidence>
<dbReference type="InterPro" id="IPR017927">
    <property type="entry name" value="FAD-bd_FR_type"/>
</dbReference>
<feature type="compositionally biased region" description="Low complexity" evidence="7">
    <location>
        <begin position="16"/>
        <end position="26"/>
    </location>
</feature>
<dbReference type="AlphaFoldDB" id="A0A9P7UZ25"/>
<feature type="region of interest" description="Disordered" evidence="7">
    <location>
        <begin position="1"/>
        <end position="26"/>
    </location>
</feature>
<feature type="binding site" evidence="6">
    <location>
        <position position="115"/>
    </location>
    <ligand>
        <name>FAD</name>
        <dbReference type="ChEBI" id="CHEBI:57692"/>
    </ligand>
</feature>
<dbReference type="Pfam" id="PF00175">
    <property type="entry name" value="NAD_binding_1"/>
    <property type="match status" value="1"/>
</dbReference>
<comment type="cofactor">
    <cofactor evidence="1 6">
        <name>FAD</name>
        <dbReference type="ChEBI" id="CHEBI:57692"/>
    </cofactor>
</comment>
<dbReference type="PROSITE" id="PS51384">
    <property type="entry name" value="FAD_FR"/>
    <property type="match status" value="1"/>
</dbReference>
<dbReference type="InterPro" id="IPR017938">
    <property type="entry name" value="Riboflavin_synthase-like_b-brl"/>
</dbReference>
<dbReference type="InterPro" id="IPR039261">
    <property type="entry name" value="FNR_nucleotide-bd"/>
</dbReference>
<dbReference type="Gene3D" id="2.40.30.10">
    <property type="entry name" value="Translation factors"/>
    <property type="match status" value="1"/>
</dbReference>
<dbReference type="GeneID" id="66073665"/>
<name>A0A9P7UZ25_9AGAR</name>
<evidence type="ECO:0000313" key="9">
    <source>
        <dbReference type="EMBL" id="KAG7097218.1"/>
    </source>
</evidence>
<proteinExistence type="inferred from homology"/>
<feature type="binding site" evidence="6">
    <location>
        <position position="116"/>
    </location>
    <ligand>
        <name>FAD</name>
        <dbReference type="ChEBI" id="CHEBI:57692"/>
    </ligand>
</feature>
<keyword evidence="4 6" id="KW-0274">FAD</keyword>
<keyword evidence="5" id="KW-0560">Oxidoreductase</keyword>
<evidence type="ECO:0000256" key="6">
    <source>
        <dbReference type="PIRSR" id="PIRSR601834-1"/>
    </source>
</evidence>
<feature type="binding site" evidence="6">
    <location>
        <position position="133"/>
    </location>
    <ligand>
        <name>FAD</name>
        <dbReference type="ChEBI" id="CHEBI:57692"/>
    </ligand>
</feature>
<dbReference type="InterPro" id="IPR001433">
    <property type="entry name" value="OxRdtase_FAD/NAD-bd"/>
</dbReference>
<feature type="domain" description="FAD-binding FR-type" evidence="8">
    <location>
        <begin position="62"/>
        <end position="165"/>
    </location>
</feature>
<dbReference type="PANTHER" id="PTHR19370:SF189">
    <property type="entry name" value="CYTOCHROME C MITOCHONDRIAL IMPORT FACTOR CYC2"/>
    <property type="match status" value="1"/>
</dbReference>
<dbReference type="Pfam" id="PF00970">
    <property type="entry name" value="FAD_binding_6"/>
    <property type="match status" value="1"/>
</dbReference>
<dbReference type="Gene3D" id="3.40.50.80">
    <property type="entry name" value="Nucleotide-binding domain of ferredoxin-NADP reductase (FNR) module"/>
    <property type="match status" value="1"/>
</dbReference>
<protein>
    <recommendedName>
        <fullName evidence="8">FAD-binding FR-type domain-containing protein</fullName>
    </recommendedName>
</protein>
<feature type="binding site" evidence="6">
    <location>
        <position position="182"/>
    </location>
    <ligand>
        <name>FAD</name>
        <dbReference type="ChEBI" id="CHEBI:57692"/>
    </ligand>
</feature>
<feature type="binding site" evidence="6">
    <location>
        <position position="140"/>
    </location>
    <ligand>
        <name>FAD</name>
        <dbReference type="ChEBI" id="CHEBI:57692"/>
    </ligand>
</feature>
<evidence type="ECO:0000313" key="10">
    <source>
        <dbReference type="Proteomes" id="UP001049176"/>
    </source>
</evidence>
<dbReference type="InterPro" id="IPR001834">
    <property type="entry name" value="CBR-like"/>
</dbReference>
<dbReference type="GO" id="GO:0005739">
    <property type="term" value="C:mitochondrion"/>
    <property type="evidence" value="ECO:0007669"/>
    <property type="project" value="TreeGrafter"/>
</dbReference>
<gene>
    <name evidence="9" type="ORF">E1B28_004589</name>
</gene>
<dbReference type="PANTHER" id="PTHR19370">
    <property type="entry name" value="NADH-CYTOCHROME B5 REDUCTASE"/>
    <property type="match status" value="1"/>
</dbReference>
<dbReference type="GO" id="GO:0016491">
    <property type="term" value="F:oxidoreductase activity"/>
    <property type="evidence" value="ECO:0007669"/>
    <property type="project" value="UniProtKB-KW"/>
</dbReference>
<dbReference type="SUPFAM" id="SSF63380">
    <property type="entry name" value="Riboflavin synthase domain-like"/>
    <property type="match status" value="1"/>
</dbReference>
<evidence type="ECO:0000256" key="7">
    <source>
        <dbReference type="SAM" id="MobiDB-lite"/>
    </source>
</evidence>
<dbReference type="PRINTS" id="PR00406">
    <property type="entry name" value="CYTB5RDTASE"/>
</dbReference>
<dbReference type="KEGG" id="more:E1B28_004589"/>
<dbReference type="EMBL" id="CM032182">
    <property type="protein sequence ID" value="KAG7097218.1"/>
    <property type="molecule type" value="Genomic_DNA"/>
</dbReference>
<sequence>MWARASLRHAHTRNISSKPAASRSSSYGPAAAILGIAASYYFFSPDVSRAAPTVEDQVLSPTYFTKCSITSNENSGPDTRLVTVTVPAKSIPSTSSLHPIWSVYIKDDAIQVERPYTPLGGIDSDGRMRFWIKKYPRGEVGRWLHSKIVGDVIELRGPLQTWRWQPDTWDEVIMISGGTGITPFYQLFHSVISQMPTSSTCFTLLHSSKTEDELPPPAILDSLISYAKEHPSNFRVRLFVDTPAADIPEAQTGRIGRVDIERSLRKDVSSSTWLGRLLGQTEIPDLRQRKVLFLVCGPEPMLNAIAGPYGRNFSQGPVGGALAELGCRTDQVYKL</sequence>
<dbReference type="Proteomes" id="UP001049176">
    <property type="component" value="Chromosome 2"/>
</dbReference>
<evidence type="ECO:0000256" key="4">
    <source>
        <dbReference type="ARBA" id="ARBA00022827"/>
    </source>
</evidence>
<keyword evidence="3 6" id="KW-0285">Flavoprotein</keyword>
<evidence type="ECO:0000256" key="5">
    <source>
        <dbReference type="ARBA" id="ARBA00023002"/>
    </source>
</evidence>
<organism evidence="9 10">
    <name type="scientific">Marasmius oreades</name>
    <name type="common">fairy-ring Marasmius</name>
    <dbReference type="NCBI Taxonomy" id="181124"/>
    <lineage>
        <taxon>Eukaryota</taxon>
        <taxon>Fungi</taxon>
        <taxon>Dikarya</taxon>
        <taxon>Basidiomycota</taxon>
        <taxon>Agaricomycotina</taxon>
        <taxon>Agaricomycetes</taxon>
        <taxon>Agaricomycetidae</taxon>
        <taxon>Agaricales</taxon>
        <taxon>Marasmiineae</taxon>
        <taxon>Marasmiaceae</taxon>
        <taxon>Marasmius</taxon>
    </lineage>
</organism>